<evidence type="ECO:0000256" key="9">
    <source>
        <dbReference type="ARBA" id="ARBA00023299"/>
    </source>
</evidence>
<name>A0A7X1NQ56_9MICC</name>
<dbReference type="InterPro" id="IPR004469">
    <property type="entry name" value="PSP"/>
</dbReference>
<keyword evidence="15" id="KW-1185">Reference proteome</keyword>
<dbReference type="NCBIfam" id="TIGR01488">
    <property type="entry name" value="HAD-SF-IB"/>
    <property type="match status" value="1"/>
</dbReference>
<dbReference type="NCBIfam" id="TIGR00338">
    <property type="entry name" value="serB"/>
    <property type="match status" value="1"/>
</dbReference>
<dbReference type="Gene3D" id="3.40.50.1000">
    <property type="entry name" value="HAD superfamily/HAD-like"/>
    <property type="match status" value="1"/>
</dbReference>
<dbReference type="GO" id="GO:0006564">
    <property type="term" value="P:L-serine biosynthetic process"/>
    <property type="evidence" value="ECO:0007669"/>
    <property type="project" value="UniProtKB-KW"/>
</dbReference>
<comment type="cofactor">
    <cofactor evidence="1">
        <name>Mg(2+)</name>
        <dbReference type="ChEBI" id="CHEBI:18420"/>
    </cofactor>
</comment>
<feature type="active site" description="Proton donor" evidence="13">
    <location>
        <position position="125"/>
    </location>
</feature>
<comment type="pathway">
    <text evidence="2">Amino-acid biosynthesis; L-serine biosynthesis; L-serine from 3-phospho-D-glycerate: step 3/3.</text>
</comment>
<accession>A0A7X1NQ56</accession>
<dbReference type="GO" id="GO:0005737">
    <property type="term" value="C:cytoplasm"/>
    <property type="evidence" value="ECO:0007669"/>
    <property type="project" value="TreeGrafter"/>
</dbReference>
<dbReference type="InterPro" id="IPR050582">
    <property type="entry name" value="HAD-like_SerB"/>
</dbReference>
<dbReference type="GO" id="GO:0000287">
    <property type="term" value="F:magnesium ion binding"/>
    <property type="evidence" value="ECO:0007669"/>
    <property type="project" value="TreeGrafter"/>
</dbReference>
<evidence type="ECO:0000256" key="6">
    <source>
        <dbReference type="ARBA" id="ARBA00022723"/>
    </source>
</evidence>
<dbReference type="SFLD" id="SFLDG01137">
    <property type="entry name" value="C1.6.1:_Phosphoserine_Phosphat"/>
    <property type="match status" value="1"/>
</dbReference>
<keyword evidence="9" id="KW-0718">Serine biosynthesis</keyword>
<evidence type="ECO:0000313" key="14">
    <source>
        <dbReference type="EMBL" id="MPY10905.1"/>
    </source>
</evidence>
<reference evidence="15" key="1">
    <citation type="submission" date="2019-07" db="EMBL/GenBank/DDBJ databases">
        <title>Arthrobacter KR32 sp. nov., isolated from mountain cheese made of cows milk.</title>
        <authorList>
            <person name="Flegler A."/>
        </authorList>
    </citation>
    <scope>NUCLEOTIDE SEQUENCE [LARGE SCALE GENOMIC DNA]</scope>
    <source>
        <strain evidence="15">KR32</strain>
    </source>
</reference>
<evidence type="ECO:0000256" key="13">
    <source>
        <dbReference type="PIRSR" id="PIRSR604469-1"/>
    </source>
</evidence>
<evidence type="ECO:0000256" key="3">
    <source>
        <dbReference type="ARBA" id="ARBA00009184"/>
    </source>
</evidence>
<dbReference type="OrthoDB" id="9792539at2"/>
<dbReference type="SFLD" id="SFLDS00003">
    <property type="entry name" value="Haloacid_Dehalogenase"/>
    <property type="match status" value="1"/>
</dbReference>
<keyword evidence="7 14" id="KW-0378">Hydrolase</keyword>
<dbReference type="Pfam" id="PF12710">
    <property type="entry name" value="HAD"/>
    <property type="match status" value="1"/>
</dbReference>
<evidence type="ECO:0000313" key="15">
    <source>
        <dbReference type="Proteomes" id="UP000326464"/>
    </source>
</evidence>
<dbReference type="SFLD" id="SFLDF00029">
    <property type="entry name" value="phosphoserine_phosphatase"/>
    <property type="match status" value="1"/>
</dbReference>
<dbReference type="PANTHER" id="PTHR43344">
    <property type="entry name" value="PHOSPHOSERINE PHOSPHATASE"/>
    <property type="match status" value="1"/>
</dbReference>
<dbReference type="AlphaFoldDB" id="A0A7X1NQ56"/>
<evidence type="ECO:0000256" key="8">
    <source>
        <dbReference type="ARBA" id="ARBA00022842"/>
    </source>
</evidence>
<organism evidence="14 15">
    <name type="scientific">Arthrobacter bussei</name>
    <dbReference type="NCBI Taxonomy" id="2594179"/>
    <lineage>
        <taxon>Bacteria</taxon>
        <taxon>Bacillati</taxon>
        <taxon>Actinomycetota</taxon>
        <taxon>Actinomycetes</taxon>
        <taxon>Micrococcales</taxon>
        <taxon>Micrococcaceae</taxon>
        <taxon>Arthrobacter</taxon>
    </lineage>
</organism>
<dbReference type="EC" id="3.1.3.3" evidence="4"/>
<feature type="active site" description="Nucleophile" evidence="13">
    <location>
        <position position="123"/>
    </location>
</feature>
<gene>
    <name evidence="14" type="primary">serB</name>
    <name evidence="14" type="ORF">FNH21_09280</name>
</gene>
<evidence type="ECO:0000256" key="4">
    <source>
        <dbReference type="ARBA" id="ARBA00012640"/>
    </source>
</evidence>
<evidence type="ECO:0000256" key="1">
    <source>
        <dbReference type="ARBA" id="ARBA00001946"/>
    </source>
</evidence>
<dbReference type="InterPro" id="IPR036412">
    <property type="entry name" value="HAD-like_sf"/>
</dbReference>
<evidence type="ECO:0000256" key="2">
    <source>
        <dbReference type="ARBA" id="ARBA00005135"/>
    </source>
</evidence>
<dbReference type="SFLD" id="SFLDG01136">
    <property type="entry name" value="C1.6:_Phosphoserine_Phosphatas"/>
    <property type="match status" value="1"/>
</dbReference>
<proteinExistence type="inferred from homology"/>
<dbReference type="UniPathway" id="UPA00135">
    <property type="reaction ID" value="UER00198"/>
</dbReference>
<dbReference type="EMBL" id="VJXX01000002">
    <property type="protein sequence ID" value="MPY10905.1"/>
    <property type="molecule type" value="Genomic_DNA"/>
</dbReference>
<comment type="catalytic activity">
    <reaction evidence="11">
        <text>O-phospho-L-serine + H2O = L-serine + phosphate</text>
        <dbReference type="Rhea" id="RHEA:21208"/>
        <dbReference type="ChEBI" id="CHEBI:15377"/>
        <dbReference type="ChEBI" id="CHEBI:33384"/>
        <dbReference type="ChEBI" id="CHEBI:43474"/>
        <dbReference type="ChEBI" id="CHEBI:57524"/>
        <dbReference type="EC" id="3.1.3.3"/>
    </reaction>
</comment>
<keyword evidence="6" id="KW-0479">Metal-binding</keyword>
<evidence type="ECO:0000256" key="5">
    <source>
        <dbReference type="ARBA" id="ARBA00022605"/>
    </source>
</evidence>
<dbReference type="Proteomes" id="UP000326464">
    <property type="component" value="Unassembled WGS sequence"/>
</dbReference>
<protein>
    <recommendedName>
        <fullName evidence="4">phosphoserine phosphatase</fullName>
        <ecNumber evidence="4">3.1.3.3</ecNumber>
    </recommendedName>
    <alternativeName>
        <fullName evidence="10">O-phosphoserine phosphohydrolase</fullName>
    </alternativeName>
</protein>
<dbReference type="SUPFAM" id="SSF56784">
    <property type="entry name" value="HAD-like"/>
    <property type="match status" value="1"/>
</dbReference>
<dbReference type="PANTHER" id="PTHR43344:SF2">
    <property type="entry name" value="PHOSPHOSERINE PHOSPHATASE"/>
    <property type="match status" value="1"/>
</dbReference>
<comment type="catalytic activity">
    <reaction evidence="12">
        <text>O-phospho-D-serine + H2O = D-serine + phosphate</text>
        <dbReference type="Rhea" id="RHEA:24873"/>
        <dbReference type="ChEBI" id="CHEBI:15377"/>
        <dbReference type="ChEBI" id="CHEBI:35247"/>
        <dbReference type="ChEBI" id="CHEBI:43474"/>
        <dbReference type="ChEBI" id="CHEBI:58680"/>
        <dbReference type="EC" id="3.1.3.3"/>
    </reaction>
</comment>
<evidence type="ECO:0000256" key="10">
    <source>
        <dbReference type="ARBA" id="ARBA00031693"/>
    </source>
</evidence>
<keyword evidence="8" id="KW-0460">Magnesium</keyword>
<evidence type="ECO:0000256" key="11">
    <source>
        <dbReference type="ARBA" id="ARBA00048138"/>
    </source>
</evidence>
<comment type="similarity">
    <text evidence="3">Belongs to the HAD-like hydrolase superfamily. SerB family.</text>
</comment>
<comment type="caution">
    <text evidence="14">The sequence shown here is derived from an EMBL/GenBank/DDBJ whole genome shotgun (WGS) entry which is preliminary data.</text>
</comment>
<dbReference type="GO" id="GO:0036424">
    <property type="term" value="F:L-phosphoserine phosphatase activity"/>
    <property type="evidence" value="ECO:0007669"/>
    <property type="project" value="InterPro"/>
</dbReference>
<keyword evidence="5" id="KW-0028">Amino-acid biosynthesis</keyword>
<evidence type="ECO:0000256" key="12">
    <source>
        <dbReference type="ARBA" id="ARBA00048523"/>
    </source>
</evidence>
<dbReference type="InterPro" id="IPR023214">
    <property type="entry name" value="HAD_sf"/>
</dbReference>
<sequence length="324" mass="33606">MVLDTRLRSGFVAKPPAFGRGADCGGTGAYGLIKARVVAWAAQLDDAHRDGLATGLERAGAVVEVGSLHRGATYDVLTLEVQAGVLDASLRTGLAAWSAASGIGAALVPEPVYASGRKLLIMDVDSTLIKQEVIELLAAHAGREAEVRAVTEAAMRGELDFSQSLHQRVRALEGLPMSVIDEVVSRIELSDGAEQLVSAYRDAGHVVGVVSGGFSQVLAPVAERLRLSFARANDLGLHDGMLTGRVSGAVVDRAEKERVLRAEAERAGVPLASTIAVGDGANDLDMLAAAGLGVAFNAKPAVRASADVALDLPDLDVVRHLSGL</sequence>
<evidence type="ECO:0000256" key="7">
    <source>
        <dbReference type="ARBA" id="ARBA00022801"/>
    </source>
</evidence>